<name>A0A0J1IT52_9FIRM</name>
<reference evidence="1 2" key="1">
    <citation type="submission" date="2015-06" db="EMBL/GenBank/DDBJ databases">
        <title>Draft genome of the moderately acidophilic sulfate reducer Candidatus Desulfosporosinus acididurans strain M1.</title>
        <authorList>
            <person name="Poehlein A."/>
            <person name="Petzsch P."/>
            <person name="Johnson B.D."/>
            <person name="Schloemann M."/>
            <person name="Daniel R."/>
            <person name="Muehling M."/>
        </authorList>
    </citation>
    <scope>NUCLEOTIDE SEQUENCE [LARGE SCALE GENOMIC DNA]</scope>
    <source>
        <strain evidence="1 2">M1</strain>
    </source>
</reference>
<gene>
    <name evidence="1" type="ORF">DEAC_c02380</name>
</gene>
<dbReference type="EMBL" id="LDZY01000001">
    <property type="protein sequence ID" value="KLU67831.1"/>
    <property type="molecule type" value="Genomic_DNA"/>
</dbReference>
<dbReference type="PATRIC" id="fig|476652.3.peg.234"/>
<proteinExistence type="predicted"/>
<protein>
    <submittedName>
        <fullName evidence="1">Uncharacterized protein</fullName>
    </submittedName>
</protein>
<dbReference type="RefSeq" id="WP_047808186.1">
    <property type="nucleotide sequence ID" value="NZ_LDZY01000001.1"/>
</dbReference>
<dbReference type="STRING" id="476652.DEAC_c02380"/>
<keyword evidence="2" id="KW-1185">Reference proteome</keyword>
<dbReference type="Proteomes" id="UP000036356">
    <property type="component" value="Unassembled WGS sequence"/>
</dbReference>
<organism evidence="1 2">
    <name type="scientific">Desulfosporosinus acididurans</name>
    <dbReference type="NCBI Taxonomy" id="476652"/>
    <lineage>
        <taxon>Bacteria</taxon>
        <taxon>Bacillati</taxon>
        <taxon>Bacillota</taxon>
        <taxon>Clostridia</taxon>
        <taxon>Eubacteriales</taxon>
        <taxon>Desulfitobacteriaceae</taxon>
        <taxon>Desulfosporosinus</taxon>
    </lineage>
</organism>
<sequence length="255" mass="29429">MNWNYEDRTMPGTFNYILHNDYNDKVVNVSVLNEHRFAFYYWTKWASLQAENVPSTLVSLDWHQDLAPLSEMECDDLTALNRDDFNEVGIFTAYKLNPCNDGQILAAAYLNLVSKIYVLCKQREYDDIFPFTDYLGKKHNGKVFYTIDELIDCLKKDDINSIYFDIDLDYFTESKDACGGGVDVKLVNDEEVVKTISPHSPLMQLILPKLKGMTIALEPDFCGGLRNSNHLFNILDNNLFYPTLLNELQIECSLR</sequence>
<evidence type="ECO:0000313" key="1">
    <source>
        <dbReference type="EMBL" id="KLU67831.1"/>
    </source>
</evidence>
<accession>A0A0J1IT52</accession>
<evidence type="ECO:0000313" key="2">
    <source>
        <dbReference type="Proteomes" id="UP000036356"/>
    </source>
</evidence>
<comment type="caution">
    <text evidence="1">The sequence shown here is derived from an EMBL/GenBank/DDBJ whole genome shotgun (WGS) entry which is preliminary data.</text>
</comment>
<dbReference type="AlphaFoldDB" id="A0A0J1IT52"/>